<dbReference type="PANTHER" id="PTHR12277">
    <property type="entry name" value="ALPHA/BETA HYDROLASE DOMAIN-CONTAINING PROTEIN"/>
    <property type="match status" value="1"/>
</dbReference>
<dbReference type="EMBL" id="VRTS01000007">
    <property type="protein sequence ID" value="TXK60976.1"/>
    <property type="molecule type" value="Genomic_DNA"/>
</dbReference>
<reference evidence="1 2" key="1">
    <citation type="submission" date="2019-08" db="EMBL/GenBank/DDBJ databases">
        <authorList>
            <person name="Karlyshev A.V."/>
        </authorList>
    </citation>
    <scope>NUCLEOTIDE SEQUENCE [LARGE SCALE GENOMIC DNA]</scope>
    <source>
        <strain evidence="1 2">Alg18-2.2</strain>
    </source>
</reference>
<dbReference type="AlphaFoldDB" id="A0A5C8KM77"/>
<evidence type="ECO:0000313" key="1">
    <source>
        <dbReference type="EMBL" id="TXK60976.1"/>
    </source>
</evidence>
<protein>
    <submittedName>
        <fullName evidence="1">Alpha/beta hydrolase</fullName>
    </submittedName>
</protein>
<gene>
    <name evidence="1" type="ORF">FU658_10370</name>
</gene>
<dbReference type="OrthoDB" id="9798884at2"/>
<accession>A0A5C8KM77</accession>
<dbReference type="RefSeq" id="WP_147892019.1">
    <property type="nucleotide sequence ID" value="NZ_VRTS01000007.1"/>
</dbReference>
<evidence type="ECO:0000313" key="2">
    <source>
        <dbReference type="Proteomes" id="UP000321248"/>
    </source>
</evidence>
<keyword evidence="1" id="KW-0378">Hydrolase</keyword>
<dbReference type="Gene3D" id="3.40.50.1820">
    <property type="entry name" value="alpha/beta hydrolase"/>
    <property type="match status" value="1"/>
</dbReference>
<dbReference type="Proteomes" id="UP000321248">
    <property type="component" value="Unassembled WGS sequence"/>
</dbReference>
<name>A0A5C8KM77_9GAMM</name>
<organism evidence="1 2">
    <name type="scientific">Alkalisalibacterium limincola</name>
    <dbReference type="NCBI Taxonomy" id="2699169"/>
    <lineage>
        <taxon>Bacteria</taxon>
        <taxon>Pseudomonadati</taxon>
        <taxon>Pseudomonadota</taxon>
        <taxon>Gammaproteobacteria</taxon>
        <taxon>Lysobacterales</taxon>
        <taxon>Lysobacteraceae</taxon>
        <taxon>Alkalisalibacterium</taxon>
    </lineage>
</organism>
<keyword evidence="2" id="KW-1185">Reference proteome</keyword>
<dbReference type="GO" id="GO:0016787">
    <property type="term" value="F:hydrolase activity"/>
    <property type="evidence" value="ECO:0007669"/>
    <property type="project" value="UniProtKB-KW"/>
</dbReference>
<proteinExistence type="predicted"/>
<comment type="caution">
    <text evidence="1">The sequence shown here is derived from an EMBL/GenBank/DDBJ whole genome shotgun (WGS) entry which is preliminary data.</text>
</comment>
<dbReference type="InterPro" id="IPR029058">
    <property type="entry name" value="AB_hydrolase_fold"/>
</dbReference>
<dbReference type="PANTHER" id="PTHR12277:SF79">
    <property type="entry name" value="XAA-PRO DIPEPTIDYL-PEPTIDASE-RELATED"/>
    <property type="match status" value="1"/>
</dbReference>
<dbReference type="SUPFAM" id="SSF53474">
    <property type="entry name" value="alpha/beta-Hydrolases"/>
    <property type="match status" value="1"/>
</dbReference>
<sequence length="148" mass="16199">MQVARAGHDWLQQHPEVDPKRIIAVGRSVGSGPATELAAERELPALVLMSPFTSVAAFARQFGAPGFLVRDRFDNLTLVEEFSGPVLVFHGRRDTIIPYTHGSTLAEQAAQGTLVTLECGHNDCPYFDADFRGRLVDFARSALPGRHD</sequence>